<sequence>MATNEEVSLNEPHAPKPLAIEAFQVVEPKIKQEIVRSRHDWDKHEPRMWAAVKHLSDQELTAFDVSKDLVVVRSAVVSYGTIILGKIRIPALDDGYVHVRIHDPPNRGTEDISFHSLFTDEGPVEKNDRHTRWNAIQKLDTPLEFFNE</sequence>
<dbReference type="EMBL" id="KV426313">
    <property type="protein sequence ID" value="KZV82590.1"/>
    <property type="molecule type" value="Genomic_DNA"/>
</dbReference>
<dbReference type="Proteomes" id="UP000077266">
    <property type="component" value="Unassembled WGS sequence"/>
</dbReference>
<dbReference type="AlphaFoldDB" id="A0A165CJQ0"/>
<organism evidence="1 2">
    <name type="scientific">Exidia glandulosa HHB12029</name>
    <dbReference type="NCBI Taxonomy" id="1314781"/>
    <lineage>
        <taxon>Eukaryota</taxon>
        <taxon>Fungi</taxon>
        <taxon>Dikarya</taxon>
        <taxon>Basidiomycota</taxon>
        <taxon>Agaricomycotina</taxon>
        <taxon>Agaricomycetes</taxon>
        <taxon>Auriculariales</taxon>
        <taxon>Exidiaceae</taxon>
        <taxon>Exidia</taxon>
    </lineage>
</organism>
<dbReference type="InParanoid" id="A0A165CJQ0"/>
<dbReference type="OrthoDB" id="3344950at2759"/>
<evidence type="ECO:0000313" key="1">
    <source>
        <dbReference type="EMBL" id="KZV82590.1"/>
    </source>
</evidence>
<gene>
    <name evidence="1" type="ORF">EXIGLDRAFT_684666</name>
</gene>
<name>A0A165CJQ0_EXIGL</name>
<proteinExistence type="predicted"/>
<reference evidence="1 2" key="1">
    <citation type="journal article" date="2016" name="Mol. Biol. Evol.">
        <title>Comparative Genomics of Early-Diverging Mushroom-Forming Fungi Provides Insights into the Origins of Lignocellulose Decay Capabilities.</title>
        <authorList>
            <person name="Nagy L.G."/>
            <person name="Riley R."/>
            <person name="Tritt A."/>
            <person name="Adam C."/>
            <person name="Daum C."/>
            <person name="Floudas D."/>
            <person name="Sun H."/>
            <person name="Yadav J.S."/>
            <person name="Pangilinan J."/>
            <person name="Larsson K.H."/>
            <person name="Matsuura K."/>
            <person name="Barry K."/>
            <person name="Labutti K."/>
            <person name="Kuo R."/>
            <person name="Ohm R.A."/>
            <person name="Bhattacharya S.S."/>
            <person name="Shirouzu T."/>
            <person name="Yoshinaga Y."/>
            <person name="Martin F.M."/>
            <person name="Grigoriev I.V."/>
            <person name="Hibbett D.S."/>
        </authorList>
    </citation>
    <scope>NUCLEOTIDE SEQUENCE [LARGE SCALE GENOMIC DNA]</scope>
    <source>
        <strain evidence="1 2">HHB12029</strain>
    </source>
</reference>
<accession>A0A165CJQ0</accession>
<evidence type="ECO:0000313" key="2">
    <source>
        <dbReference type="Proteomes" id="UP000077266"/>
    </source>
</evidence>
<protein>
    <submittedName>
        <fullName evidence="1">Uncharacterized protein</fullName>
    </submittedName>
</protein>
<keyword evidence="2" id="KW-1185">Reference proteome</keyword>